<keyword evidence="3" id="KW-1185">Reference proteome</keyword>
<feature type="compositionally biased region" description="Basic residues" evidence="1">
    <location>
        <begin position="64"/>
        <end position="74"/>
    </location>
</feature>
<evidence type="ECO:0000256" key="1">
    <source>
        <dbReference type="SAM" id="MobiDB-lite"/>
    </source>
</evidence>
<feature type="compositionally biased region" description="Polar residues" evidence="1">
    <location>
        <begin position="191"/>
        <end position="201"/>
    </location>
</feature>
<feature type="compositionally biased region" description="Polar residues" evidence="1">
    <location>
        <begin position="124"/>
        <end position="134"/>
    </location>
</feature>
<feature type="compositionally biased region" description="Basic and acidic residues" evidence="1">
    <location>
        <begin position="91"/>
        <end position="123"/>
    </location>
</feature>
<feature type="compositionally biased region" description="Basic and acidic residues" evidence="1">
    <location>
        <begin position="1"/>
        <end position="25"/>
    </location>
</feature>
<dbReference type="EMBL" id="JAHKSW010000015">
    <property type="protein sequence ID" value="KAG7323503.1"/>
    <property type="molecule type" value="Genomic_DNA"/>
</dbReference>
<comment type="caution">
    <text evidence="2">The sequence shown here is derived from an EMBL/GenBank/DDBJ whole genome shotgun (WGS) entry which is preliminary data.</text>
</comment>
<dbReference type="Proteomes" id="UP000824219">
    <property type="component" value="Linkage Group LG15"/>
</dbReference>
<protein>
    <submittedName>
        <fullName evidence="2">Uncharacterized protein</fullName>
    </submittedName>
</protein>
<dbReference type="OrthoDB" id="5964980at2759"/>
<reference evidence="2 3" key="1">
    <citation type="submission" date="2021-06" db="EMBL/GenBank/DDBJ databases">
        <title>Chromosome-level genome assembly of the red-tail catfish (Hemibagrus wyckioides).</title>
        <authorList>
            <person name="Shao F."/>
        </authorList>
    </citation>
    <scope>NUCLEOTIDE SEQUENCE [LARGE SCALE GENOMIC DNA]</scope>
    <source>
        <strain evidence="2">EC202008001</strain>
        <tissue evidence="2">Blood</tissue>
    </source>
</reference>
<organism evidence="2 3">
    <name type="scientific">Hemibagrus wyckioides</name>
    <dbReference type="NCBI Taxonomy" id="337641"/>
    <lineage>
        <taxon>Eukaryota</taxon>
        <taxon>Metazoa</taxon>
        <taxon>Chordata</taxon>
        <taxon>Craniata</taxon>
        <taxon>Vertebrata</taxon>
        <taxon>Euteleostomi</taxon>
        <taxon>Actinopterygii</taxon>
        <taxon>Neopterygii</taxon>
        <taxon>Teleostei</taxon>
        <taxon>Ostariophysi</taxon>
        <taxon>Siluriformes</taxon>
        <taxon>Bagridae</taxon>
        <taxon>Hemibagrus</taxon>
    </lineage>
</organism>
<sequence length="230" mass="26010">MKRTTEQLKRQLMDGGKDGEPKPNELKSGQKLKRPIASHIKTSTSGMGKSGEMEGATEKNSKREQKKKVRKLKRSEKEKGRDVSGAGGASGEEKARKRREDENIVEMKESPIIKKSRGEKDSKQNLFLSVSYSPSVDLIGGDKNIKQGKHRQVRDEVYKSSLVQTHTETDRKKSQEERDQRDEASYGHQYASFSSCSAPEETSNVPEEEMFFYRLVPGSLVWARQSGCPW</sequence>
<dbReference type="AlphaFoldDB" id="A0A9D3NLM1"/>
<feature type="region of interest" description="Disordered" evidence="1">
    <location>
        <begin position="1"/>
        <end position="201"/>
    </location>
</feature>
<evidence type="ECO:0000313" key="3">
    <source>
        <dbReference type="Proteomes" id="UP000824219"/>
    </source>
</evidence>
<proteinExistence type="predicted"/>
<feature type="compositionally biased region" description="Basic and acidic residues" evidence="1">
    <location>
        <begin position="167"/>
        <end position="185"/>
    </location>
</feature>
<gene>
    <name evidence="2" type="ORF">KOW79_013205</name>
</gene>
<accession>A0A9D3NLM1</accession>
<evidence type="ECO:0000313" key="2">
    <source>
        <dbReference type="EMBL" id="KAG7323503.1"/>
    </source>
</evidence>
<name>A0A9D3NLM1_9TELE</name>